<evidence type="ECO:0000313" key="2">
    <source>
        <dbReference type="EMBL" id="CAB9496279.1"/>
    </source>
</evidence>
<dbReference type="SUPFAM" id="SSF51197">
    <property type="entry name" value="Clavaminate synthase-like"/>
    <property type="match status" value="1"/>
</dbReference>
<dbReference type="PANTHER" id="PTHR31630">
    <property type="entry name" value="PHYTANOYL-COA DIOXYGENASE-RELATED-RELATED"/>
    <property type="match status" value="1"/>
</dbReference>
<evidence type="ECO:0000256" key="1">
    <source>
        <dbReference type="SAM" id="MobiDB-lite"/>
    </source>
</evidence>
<dbReference type="GO" id="GO:0032259">
    <property type="term" value="P:methylation"/>
    <property type="evidence" value="ECO:0007669"/>
    <property type="project" value="UniProtKB-KW"/>
</dbReference>
<name>A0A9N8DAR6_9STRA</name>
<dbReference type="InterPro" id="IPR010856">
    <property type="entry name" value="Gig2-like"/>
</dbReference>
<dbReference type="Gene3D" id="2.60.120.330">
    <property type="entry name" value="B-lactam Antibiotic, Isopenicillin N Synthase, Chain"/>
    <property type="match status" value="1"/>
</dbReference>
<keyword evidence="3" id="KW-1185">Reference proteome</keyword>
<accession>A0A9N8DAR6</accession>
<dbReference type="Proteomes" id="UP001153069">
    <property type="component" value="Unassembled WGS sequence"/>
</dbReference>
<reference evidence="2" key="1">
    <citation type="submission" date="2020-06" db="EMBL/GenBank/DDBJ databases">
        <authorList>
            <consortium name="Plant Systems Biology data submission"/>
        </authorList>
    </citation>
    <scope>NUCLEOTIDE SEQUENCE</scope>
    <source>
        <strain evidence="2">D6</strain>
    </source>
</reference>
<feature type="compositionally biased region" description="Low complexity" evidence="1">
    <location>
        <begin position="169"/>
        <end position="188"/>
    </location>
</feature>
<evidence type="ECO:0000313" key="3">
    <source>
        <dbReference type="Proteomes" id="UP001153069"/>
    </source>
</evidence>
<gene>
    <name evidence="2" type="ORF">SEMRO_3_G002540.1</name>
</gene>
<dbReference type="AlphaFoldDB" id="A0A9N8DAR6"/>
<sequence length="437" mass="49590">MDSNCTETPKNPLPPTEPVLSQEQIDTFLRDGVLVVQDFLLPQEIQTAKEGLSISLRQLAQVDTSKLETTGHGLTQLSSTNGSGGVLDIFYQDWQCRIATHPALFQATTQLWKAAYCHQGEPKQKIAQEEAYKWHPHGAFDPHKGYCYMDRVGFRLPTELATKLGQDLASTTKETETQTTSTATATTAKNKKRNKSVAIQRSLTPHLDCCPDTFESTHNKSKWRPIQCFLSLTDTLQPNHGGFEAAKGFHRDFEQWAKDRPPTEYTVQQKQQIKGKRVVSKQHVSIPAPCIGEYTHMRPKEDTTVMQRVQHVPHVQAGSVVFFDNRIPHANAYRHDGTLPRIVLYCSFLPDVPLNRIYAQEQLQKFRRNIPPNDQWIQSQSQSQSNEDQQQLQDNVQDGDVARNDDNHRDQESLPSWLTDSPLARKLMAIEPWGEGD</sequence>
<dbReference type="InterPro" id="IPR027443">
    <property type="entry name" value="IPNS-like_sf"/>
</dbReference>
<dbReference type="PANTHER" id="PTHR31630:SF8">
    <property type="entry name" value="JMJC DOMAIN-CONTAINING PROTEIN"/>
    <property type="match status" value="1"/>
</dbReference>
<dbReference type="GO" id="GO:0008168">
    <property type="term" value="F:methyltransferase activity"/>
    <property type="evidence" value="ECO:0007669"/>
    <property type="project" value="UniProtKB-KW"/>
</dbReference>
<keyword evidence="2" id="KW-0808">Transferase</keyword>
<dbReference type="Pfam" id="PF07350">
    <property type="entry name" value="Gig2-like"/>
    <property type="match status" value="1"/>
</dbReference>
<proteinExistence type="predicted"/>
<feature type="region of interest" description="Disordered" evidence="1">
    <location>
        <begin position="167"/>
        <end position="197"/>
    </location>
</feature>
<organism evidence="2 3">
    <name type="scientific">Seminavis robusta</name>
    <dbReference type="NCBI Taxonomy" id="568900"/>
    <lineage>
        <taxon>Eukaryota</taxon>
        <taxon>Sar</taxon>
        <taxon>Stramenopiles</taxon>
        <taxon>Ochrophyta</taxon>
        <taxon>Bacillariophyta</taxon>
        <taxon>Bacillariophyceae</taxon>
        <taxon>Bacillariophycidae</taxon>
        <taxon>Naviculales</taxon>
        <taxon>Naviculaceae</taxon>
        <taxon>Seminavis</taxon>
    </lineage>
</organism>
<comment type="caution">
    <text evidence="2">The sequence shown here is derived from an EMBL/GenBank/DDBJ whole genome shotgun (WGS) entry which is preliminary data.</text>
</comment>
<feature type="compositionally biased region" description="Low complexity" evidence="1">
    <location>
        <begin position="375"/>
        <end position="395"/>
    </location>
</feature>
<dbReference type="EMBL" id="CAICTM010000003">
    <property type="protein sequence ID" value="CAB9496279.1"/>
    <property type="molecule type" value="Genomic_DNA"/>
</dbReference>
<keyword evidence="2" id="KW-0489">Methyltransferase</keyword>
<feature type="compositionally biased region" description="Basic and acidic residues" evidence="1">
    <location>
        <begin position="400"/>
        <end position="412"/>
    </location>
</feature>
<dbReference type="Gene3D" id="2.60.120.620">
    <property type="entry name" value="q2cbj1_9rhob like domain"/>
    <property type="match status" value="1"/>
</dbReference>
<protein>
    <submittedName>
        <fullName evidence="2">tRNA 5-methylaminomethyl-2-thiouridylate methyltransferase</fullName>
    </submittedName>
</protein>
<feature type="region of interest" description="Disordered" evidence="1">
    <location>
        <begin position="375"/>
        <end position="419"/>
    </location>
</feature>
<dbReference type="OrthoDB" id="445007at2759"/>